<accession>A0A5B7DSV6</accession>
<evidence type="ECO:0000256" key="1">
    <source>
        <dbReference type="ARBA" id="ARBA00004651"/>
    </source>
</evidence>
<gene>
    <name evidence="11" type="primary">GLRK_8</name>
    <name evidence="11" type="ORF">E2C01_017240</name>
</gene>
<comment type="caution">
    <text evidence="11">The sequence shown here is derived from an EMBL/GenBank/DDBJ whole genome shotgun (WGS) entry which is preliminary data.</text>
</comment>
<keyword evidence="4 9" id="KW-0812">Transmembrane</keyword>
<dbReference type="GO" id="GO:0005886">
    <property type="term" value="C:plasma membrane"/>
    <property type="evidence" value="ECO:0007669"/>
    <property type="project" value="UniProtKB-SubCell"/>
</dbReference>
<feature type="domain" description="Ionotropic glutamate receptor C-terminal" evidence="10">
    <location>
        <begin position="94"/>
        <end position="301"/>
    </location>
</feature>
<feature type="transmembrane region" description="Helical" evidence="9">
    <location>
        <begin position="96"/>
        <end position="116"/>
    </location>
</feature>
<keyword evidence="3" id="KW-1003">Cell membrane</keyword>
<evidence type="ECO:0000256" key="6">
    <source>
        <dbReference type="ARBA" id="ARBA00023136"/>
    </source>
</evidence>
<dbReference type="AlphaFoldDB" id="A0A5B7DSV6"/>
<organism evidence="11 12">
    <name type="scientific">Portunus trituberculatus</name>
    <name type="common">Swimming crab</name>
    <name type="synonym">Neptunus trituberculatus</name>
    <dbReference type="NCBI Taxonomy" id="210409"/>
    <lineage>
        <taxon>Eukaryota</taxon>
        <taxon>Metazoa</taxon>
        <taxon>Ecdysozoa</taxon>
        <taxon>Arthropoda</taxon>
        <taxon>Crustacea</taxon>
        <taxon>Multicrustacea</taxon>
        <taxon>Malacostraca</taxon>
        <taxon>Eumalacostraca</taxon>
        <taxon>Eucarida</taxon>
        <taxon>Decapoda</taxon>
        <taxon>Pleocyemata</taxon>
        <taxon>Brachyura</taxon>
        <taxon>Eubrachyura</taxon>
        <taxon>Portunoidea</taxon>
        <taxon>Portunidae</taxon>
        <taxon>Portuninae</taxon>
        <taxon>Portunus</taxon>
    </lineage>
</organism>
<dbReference type="PANTHER" id="PTHR42643:SF24">
    <property type="entry name" value="IONOTROPIC RECEPTOR 60A"/>
    <property type="match status" value="1"/>
</dbReference>
<sequence>MMGQLMTGQADFALGPFVTSRWREAVADLTASFYYINYHVITPRPVVPSDPAGIVKTFSLQVWLSVAASLAVVGVAMMGMMWVGNKFQWNTKVVPACGRVLVAVWLLSALVITTTYKGNITAMLTLPKTNVPIDSIADLANQDRLPWKLEFGGIDKLMMESEDKATQKVGREVSGFIPSCWSGREAIRAGEFASVCDTLTIRSIMSWDFSMTGRCHFYMAKHRLQDVRTLSLLFPPGSIYFATGNELVLRLTEAGLWDEWLGRELANATECLKSPSADRGSGVKPLGLVNMLGVMVLLAAGYLVSVLAFAEEKLHLGFSSF</sequence>
<evidence type="ECO:0000313" key="11">
    <source>
        <dbReference type="EMBL" id="MPC24164.1"/>
    </source>
</evidence>
<evidence type="ECO:0000313" key="12">
    <source>
        <dbReference type="Proteomes" id="UP000324222"/>
    </source>
</evidence>
<dbReference type="InterPro" id="IPR052192">
    <property type="entry name" value="Insect_Ionotropic_Sensory_Rcpt"/>
</dbReference>
<dbReference type="Gene3D" id="3.40.190.10">
    <property type="entry name" value="Periplasmic binding protein-like II"/>
    <property type="match status" value="1"/>
</dbReference>
<keyword evidence="5 9" id="KW-1133">Transmembrane helix</keyword>
<dbReference type="SUPFAM" id="SSF53850">
    <property type="entry name" value="Periplasmic binding protein-like II"/>
    <property type="match status" value="1"/>
</dbReference>
<evidence type="ECO:0000256" key="2">
    <source>
        <dbReference type="ARBA" id="ARBA00008685"/>
    </source>
</evidence>
<dbReference type="Proteomes" id="UP000324222">
    <property type="component" value="Unassembled WGS sequence"/>
</dbReference>
<evidence type="ECO:0000259" key="10">
    <source>
        <dbReference type="Pfam" id="PF00060"/>
    </source>
</evidence>
<keyword evidence="6 9" id="KW-0472">Membrane</keyword>
<evidence type="ECO:0000256" key="5">
    <source>
        <dbReference type="ARBA" id="ARBA00022989"/>
    </source>
</evidence>
<dbReference type="InterPro" id="IPR001320">
    <property type="entry name" value="Iontro_rcpt_C"/>
</dbReference>
<dbReference type="Gene3D" id="1.10.287.70">
    <property type="match status" value="1"/>
</dbReference>
<evidence type="ECO:0000256" key="4">
    <source>
        <dbReference type="ARBA" id="ARBA00022692"/>
    </source>
</evidence>
<dbReference type="OrthoDB" id="6348242at2759"/>
<name>A0A5B7DSV6_PORTR</name>
<comment type="similarity">
    <text evidence="2">Belongs to the glutamate-gated ion channel (TC 1.A.10.1) family.</text>
</comment>
<dbReference type="PANTHER" id="PTHR42643">
    <property type="entry name" value="IONOTROPIC RECEPTOR 20A-RELATED"/>
    <property type="match status" value="1"/>
</dbReference>
<reference evidence="11 12" key="1">
    <citation type="submission" date="2019-05" db="EMBL/GenBank/DDBJ databases">
        <title>Another draft genome of Portunus trituberculatus and its Hox gene families provides insights of decapod evolution.</title>
        <authorList>
            <person name="Jeong J.-H."/>
            <person name="Song I."/>
            <person name="Kim S."/>
            <person name="Choi T."/>
            <person name="Kim D."/>
            <person name="Ryu S."/>
            <person name="Kim W."/>
        </authorList>
    </citation>
    <scope>NUCLEOTIDE SEQUENCE [LARGE SCALE GENOMIC DNA]</scope>
    <source>
        <tissue evidence="11">Muscle</tissue>
    </source>
</reference>
<keyword evidence="7 11" id="KW-0675">Receptor</keyword>
<evidence type="ECO:0000256" key="8">
    <source>
        <dbReference type="ARBA" id="ARBA00023180"/>
    </source>
</evidence>
<feature type="transmembrane region" description="Helical" evidence="9">
    <location>
        <begin position="288"/>
        <end position="310"/>
    </location>
</feature>
<dbReference type="EMBL" id="VSRR010001296">
    <property type="protein sequence ID" value="MPC24164.1"/>
    <property type="molecule type" value="Genomic_DNA"/>
</dbReference>
<keyword evidence="8" id="KW-0325">Glycoprotein</keyword>
<proteinExistence type="inferred from homology"/>
<evidence type="ECO:0000256" key="9">
    <source>
        <dbReference type="SAM" id="Phobius"/>
    </source>
</evidence>
<dbReference type="Pfam" id="PF00060">
    <property type="entry name" value="Lig_chan"/>
    <property type="match status" value="1"/>
</dbReference>
<dbReference type="GO" id="GO:0015276">
    <property type="term" value="F:ligand-gated monoatomic ion channel activity"/>
    <property type="evidence" value="ECO:0007669"/>
    <property type="project" value="InterPro"/>
</dbReference>
<evidence type="ECO:0000256" key="3">
    <source>
        <dbReference type="ARBA" id="ARBA00022475"/>
    </source>
</evidence>
<protein>
    <submittedName>
        <fullName evidence="11">Glutamate receptor</fullName>
    </submittedName>
</protein>
<dbReference type="GO" id="GO:0050906">
    <property type="term" value="P:detection of stimulus involved in sensory perception"/>
    <property type="evidence" value="ECO:0007669"/>
    <property type="project" value="UniProtKB-ARBA"/>
</dbReference>
<feature type="transmembrane region" description="Helical" evidence="9">
    <location>
        <begin position="62"/>
        <end position="84"/>
    </location>
</feature>
<comment type="subcellular location">
    <subcellularLocation>
        <location evidence="1">Cell membrane</location>
        <topology evidence="1">Multi-pass membrane protein</topology>
    </subcellularLocation>
</comment>
<keyword evidence="12" id="KW-1185">Reference proteome</keyword>
<evidence type="ECO:0000256" key="7">
    <source>
        <dbReference type="ARBA" id="ARBA00023170"/>
    </source>
</evidence>